<keyword evidence="4 7" id="KW-0274">FAD</keyword>
<dbReference type="Pfam" id="PF05199">
    <property type="entry name" value="GMC_oxred_C"/>
    <property type="match status" value="1"/>
</dbReference>
<protein>
    <recommendedName>
        <fullName evidence="9 10">Glucose-methanol-choline oxidoreductase N-terminal domain-containing protein</fullName>
    </recommendedName>
</protein>
<evidence type="ECO:0000256" key="8">
    <source>
        <dbReference type="RuleBase" id="RU003968"/>
    </source>
</evidence>
<gene>
    <name evidence="11" type="ORF">TGAM01_v209069</name>
</gene>
<keyword evidence="12" id="KW-1185">Reference proteome</keyword>
<dbReference type="PANTHER" id="PTHR11552:SF201">
    <property type="entry name" value="GLUCOSE-METHANOL-CHOLINE OXIDOREDUCTASE N-TERMINAL DOMAIN-CONTAINING PROTEIN"/>
    <property type="match status" value="1"/>
</dbReference>
<accession>A0A2P4ZCH1</accession>
<dbReference type="InterPro" id="IPR012132">
    <property type="entry name" value="GMC_OxRdtase"/>
</dbReference>
<dbReference type="PROSITE" id="PS00624">
    <property type="entry name" value="GMC_OXRED_2"/>
    <property type="match status" value="1"/>
</dbReference>
<evidence type="ECO:0000256" key="2">
    <source>
        <dbReference type="ARBA" id="ARBA00010790"/>
    </source>
</evidence>
<dbReference type="Proteomes" id="UP000054821">
    <property type="component" value="Unassembled WGS sequence"/>
</dbReference>
<dbReference type="InterPro" id="IPR007867">
    <property type="entry name" value="GMC_OxRtase_C"/>
</dbReference>
<dbReference type="PROSITE" id="PS00623">
    <property type="entry name" value="GMC_OXRED_1"/>
    <property type="match status" value="1"/>
</dbReference>
<feature type="active site" description="Proton acceptor" evidence="6">
    <location>
        <position position="574"/>
    </location>
</feature>
<evidence type="ECO:0000313" key="12">
    <source>
        <dbReference type="Proteomes" id="UP000054821"/>
    </source>
</evidence>
<dbReference type="GO" id="GO:0050660">
    <property type="term" value="F:flavin adenine dinucleotide binding"/>
    <property type="evidence" value="ECO:0007669"/>
    <property type="project" value="InterPro"/>
</dbReference>
<sequence length="597" mass="63933">MQTVSIDDFTRQSFDFIVVGGGTAGLAVASRLAQDGKFTVGVLEAGGVANGRDEVDIPGFFGRALQTDIDWKFETTPPGAEGGVKDNWPRGKALGGSSAINYMGWTRAGRADYDAWAQLGNAGWGWDDLLPFFKKSETFHPPSSSAQDKFDIGYDINTFGTSGPIHISYAEDYSQAHQPWLKGLNSLGVETNPAHFSGSNAGLWANISSVNPRTKTRSFATEYCSLAGSNLCILTEALVEEIVLGKADGGYVASGVRFIHNGQEHTVSASREVILSAGTIKSPQLLELSGVGNPEVLSRAGIDVKVDSPMVGENLQEHKALVFIVDVDPELDNPDELILDAERAAAVREQYSRDKSGPLGEIASSYAMVPFTTTIQQDALEKIYSQAHALTELSPAKKAILEQRLRDPDNIGLVEYFFKLGAGAFGGKDSSHGILAQILQQPFAAGSIHVQAKSAAKEDPVIEIGYYHGPAGDVDLELMLQSTRFARNIMLAPPFNSVVRQPFLPPASVFDDDDQLKQLVLNGTRAALHAVGTCSMGGDAGISGGVVNERLQVYGVQRLRVVDASIMPLQISAHIQATVYAIAEKAAHMILEDAAVQ</sequence>
<keyword evidence="3 8" id="KW-0285">Flavoprotein</keyword>
<comment type="cofactor">
    <cofactor evidence="1 7">
        <name>FAD</name>
        <dbReference type="ChEBI" id="CHEBI:57692"/>
    </cofactor>
</comment>
<feature type="domain" description="Glucose-methanol-choline oxidoreductase N-terminal" evidence="9">
    <location>
        <begin position="91"/>
        <end position="114"/>
    </location>
</feature>
<dbReference type="GO" id="GO:0016614">
    <property type="term" value="F:oxidoreductase activity, acting on CH-OH group of donors"/>
    <property type="evidence" value="ECO:0007669"/>
    <property type="project" value="InterPro"/>
</dbReference>
<dbReference type="PIRSF" id="PIRSF000137">
    <property type="entry name" value="Alcohol_oxidase"/>
    <property type="match status" value="1"/>
</dbReference>
<evidence type="ECO:0000256" key="4">
    <source>
        <dbReference type="ARBA" id="ARBA00022827"/>
    </source>
</evidence>
<feature type="binding site" evidence="7">
    <location>
        <position position="239"/>
    </location>
    <ligand>
        <name>FAD</name>
        <dbReference type="ChEBI" id="CHEBI:57692"/>
    </ligand>
</feature>
<dbReference type="PANTHER" id="PTHR11552">
    <property type="entry name" value="GLUCOSE-METHANOL-CHOLINE GMC OXIDOREDUCTASE"/>
    <property type="match status" value="1"/>
</dbReference>
<dbReference type="GeneID" id="29982055"/>
<feature type="domain" description="Glucose-methanol-choline oxidoreductase N-terminal" evidence="10">
    <location>
        <begin position="278"/>
        <end position="292"/>
    </location>
</feature>
<feature type="active site" description="Proton donor" evidence="6">
    <location>
        <position position="529"/>
    </location>
</feature>
<comment type="caution">
    <text evidence="11">The sequence shown here is derived from an EMBL/GenBank/DDBJ whole genome shotgun (WGS) entry which is preliminary data.</text>
</comment>
<evidence type="ECO:0000256" key="3">
    <source>
        <dbReference type="ARBA" id="ARBA00022630"/>
    </source>
</evidence>
<evidence type="ECO:0000259" key="10">
    <source>
        <dbReference type="PROSITE" id="PS00624"/>
    </source>
</evidence>
<evidence type="ECO:0000256" key="7">
    <source>
        <dbReference type="PIRSR" id="PIRSR000137-2"/>
    </source>
</evidence>
<dbReference type="SUPFAM" id="SSF51905">
    <property type="entry name" value="FAD/NAD(P)-binding domain"/>
    <property type="match status" value="1"/>
</dbReference>
<dbReference type="STRING" id="398673.A0A2P4ZCH1"/>
<evidence type="ECO:0000313" key="11">
    <source>
        <dbReference type="EMBL" id="PON21999.1"/>
    </source>
</evidence>
<comment type="similarity">
    <text evidence="2 8">Belongs to the GMC oxidoreductase family.</text>
</comment>
<proteinExistence type="inferred from homology"/>
<dbReference type="Pfam" id="PF00732">
    <property type="entry name" value="GMC_oxred_N"/>
    <property type="match status" value="1"/>
</dbReference>
<evidence type="ECO:0000256" key="6">
    <source>
        <dbReference type="PIRSR" id="PIRSR000137-1"/>
    </source>
</evidence>
<dbReference type="Gene3D" id="3.30.560.10">
    <property type="entry name" value="Glucose Oxidase, domain 3"/>
    <property type="match status" value="1"/>
</dbReference>
<keyword evidence="5" id="KW-0560">Oxidoreductase</keyword>
<evidence type="ECO:0000259" key="9">
    <source>
        <dbReference type="PROSITE" id="PS00623"/>
    </source>
</evidence>
<dbReference type="Gene3D" id="3.50.50.60">
    <property type="entry name" value="FAD/NAD(P)-binding domain"/>
    <property type="match status" value="1"/>
</dbReference>
<dbReference type="EMBL" id="JPDN02000042">
    <property type="protein sequence ID" value="PON21999.1"/>
    <property type="molecule type" value="Genomic_DNA"/>
</dbReference>
<dbReference type="InterPro" id="IPR036188">
    <property type="entry name" value="FAD/NAD-bd_sf"/>
</dbReference>
<dbReference type="RefSeq" id="XP_018664797.1">
    <property type="nucleotide sequence ID" value="XM_018801972.1"/>
</dbReference>
<evidence type="ECO:0000256" key="1">
    <source>
        <dbReference type="ARBA" id="ARBA00001974"/>
    </source>
</evidence>
<evidence type="ECO:0000256" key="5">
    <source>
        <dbReference type="ARBA" id="ARBA00023002"/>
    </source>
</evidence>
<dbReference type="InterPro" id="IPR000172">
    <property type="entry name" value="GMC_OxRdtase_N"/>
</dbReference>
<dbReference type="SUPFAM" id="SSF54373">
    <property type="entry name" value="FAD-linked reductases, C-terminal domain"/>
    <property type="match status" value="1"/>
</dbReference>
<dbReference type="AlphaFoldDB" id="A0A2P4ZCH1"/>
<reference evidence="11 12" key="1">
    <citation type="journal article" date="2016" name="Genome Announc.">
        <title>Draft Whole-Genome Sequence of Trichoderma gamsii T6085, a Promising Biocontrol Agent of Fusarium Head Blight on Wheat.</title>
        <authorList>
            <person name="Baroncelli R."/>
            <person name="Zapparata A."/>
            <person name="Piaggeschi G."/>
            <person name="Sarrocco S."/>
            <person name="Vannacci G."/>
        </authorList>
    </citation>
    <scope>NUCLEOTIDE SEQUENCE [LARGE SCALE GENOMIC DNA]</scope>
    <source>
        <strain evidence="11 12">T6085</strain>
    </source>
</reference>
<organism evidence="11 12">
    <name type="scientific">Trichoderma gamsii</name>
    <dbReference type="NCBI Taxonomy" id="398673"/>
    <lineage>
        <taxon>Eukaryota</taxon>
        <taxon>Fungi</taxon>
        <taxon>Dikarya</taxon>
        <taxon>Ascomycota</taxon>
        <taxon>Pezizomycotina</taxon>
        <taxon>Sordariomycetes</taxon>
        <taxon>Hypocreomycetidae</taxon>
        <taxon>Hypocreales</taxon>
        <taxon>Hypocreaceae</taxon>
        <taxon>Trichoderma</taxon>
    </lineage>
</organism>
<name>A0A2P4ZCH1_9HYPO</name>